<keyword evidence="2" id="KW-0812">Transmembrane</keyword>
<dbReference type="STRING" id="1471761.B0W44_01305"/>
<feature type="transmembrane region" description="Helical" evidence="2">
    <location>
        <begin position="12"/>
        <end position="35"/>
    </location>
</feature>
<reference evidence="3 4" key="1">
    <citation type="journal article" date="2015" name="Int. J. Syst. Evol. Microbiol.">
        <title>Novibacillus thermophilus gen. nov., sp. nov., a Gram-staining-negative and moderately thermophilic member of the family Thermoactinomycetaceae.</title>
        <authorList>
            <person name="Yang G."/>
            <person name="Chen J."/>
            <person name="Zhou S."/>
        </authorList>
    </citation>
    <scope>NUCLEOTIDE SEQUENCE [LARGE SCALE GENOMIC DNA]</scope>
    <source>
        <strain evidence="3 4">SG-1</strain>
    </source>
</reference>
<dbReference type="RefSeq" id="WP_077718441.1">
    <property type="nucleotide sequence ID" value="NZ_CP019699.1"/>
</dbReference>
<evidence type="ECO:0000256" key="1">
    <source>
        <dbReference type="SAM" id="MobiDB-lite"/>
    </source>
</evidence>
<keyword evidence="4" id="KW-1185">Reference proteome</keyword>
<accession>A0A1U9K3K2</accession>
<evidence type="ECO:0000313" key="3">
    <source>
        <dbReference type="EMBL" id="AQS54621.1"/>
    </source>
</evidence>
<keyword evidence="2" id="KW-1133">Transmembrane helix</keyword>
<evidence type="ECO:0000256" key="2">
    <source>
        <dbReference type="SAM" id="Phobius"/>
    </source>
</evidence>
<gene>
    <name evidence="3" type="ORF">B0W44_01305</name>
</gene>
<dbReference type="Proteomes" id="UP000188603">
    <property type="component" value="Chromosome"/>
</dbReference>
<dbReference type="EMBL" id="CP019699">
    <property type="protein sequence ID" value="AQS54621.1"/>
    <property type="molecule type" value="Genomic_DNA"/>
</dbReference>
<proteinExistence type="predicted"/>
<evidence type="ECO:0000313" key="4">
    <source>
        <dbReference type="Proteomes" id="UP000188603"/>
    </source>
</evidence>
<dbReference type="AlphaFoldDB" id="A0A1U9K3K2"/>
<dbReference type="KEGG" id="ntr:B0W44_01305"/>
<dbReference type="OrthoDB" id="357960at2"/>
<sequence length="64" mass="7164">MEANGRKVTGVMNLLDAAVLGFTAFILLYSGYGYLKEKAELPKYRREKTPKDKQLANTLKAEAQ</sequence>
<name>A0A1U9K3K2_9BACL</name>
<feature type="region of interest" description="Disordered" evidence="1">
    <location>
        <begin position="45"/>
        <end position="64"/>
    </location>
</feature>
<organism evidence="3 4">
    <name type="scientific">Novibacillus thermophilus</name>
    <dbReference type="NCBI Taxonomy" id="1471761"/>
    <lineage>
        <taxon>Bacteria</taxon>
        <taxon>Bacillati</taxon>
        <taxon>Bacillota</taxon>
        <taxon>Bacilli</taxon>
        <taxon>Bacillales</taxon>
        <taxon>Thermoactinomycetaceae</taxon>
        <taxon>Novibacillus</taxon>
    </lineage>
</organism>
<feature type="compositionally biased region" description="Basic and acidic residues" evidence="1">
    <location>
        <begin position="45"/>
        <end position="54"/>
    </location>
</feature>
<protein>
    <submittedName>
        <fullName evidence="3">Uncharacterized protein</fullName>
    </submittedName>
</protein>
<keyword evidence="2" id="KW-0472">Membrane</keyword>